<comment type="subcellular location">
    <subcellularLocation>
        <location evidence="1">Membrane</location>
        <topology evidence="1">Single-pass type I membrane protein</topology>
    </subcellularLocation>
</comment>
<keyword evidence="6 12" id="KW-0547">Nucleotide-binding</keyword>
<name>A0A2C9WKS4_MANES</name>
<accession>A0A2C9WKS4</accession>
<dbReference type="AlphaFoldDB" id="A0A2C9WKS4"/>
<dbReference type="GO" id="GO:0010038">
    <property type="term" value="P:response to metal ion"/>
    <property type="evidence" value="ECO:0007669"/>
    <property type="project" value="UniProtKB-ARBA"/>
</dbReference>
<keyword evidence="9 14" id="KW-1133">Transmembrane helix</keyword>
<evidence type="ECO:0000256" key="15">
    <source>
        <dbReference type="SAM" id="SignalP"/>
    </source>
</evidence>
<keyword evidence="18" id="KW-1185">Reference proteome</keyword>
<keyword evidence="8 12" id="KW-0067">ATP-binding</keyword>
<dbReference type="Gene3D" id="2.60.120.430">
    <property type="entry name" value="Galactose-binding lectin"/>
    <property type="match status" value="2"/>
</dbReference>
<keyword evidence="5 15" id="KW-0732">Signal</keyword>
<dbReference type="GO" id="GO:0005886">
    <property type="term" value="C:plasma membrane"/>
    <property type="evidence" value="ECO:0000318"/>
    <property type="project" value="GO_Central"/>
</dbReference>
<dbReference type="Pfam" id="PF12819">
    <property type="entry name" value="Malectin_like"/>
    <property type="match status" value="1"/>
</dbReference>
<dbReference type="InterPro" id="IPR045272">
    <property type="entry name" value="ANXUR1/2-like"/>
</dbReference>
<evidence type="ECO:0000256" key="8">
    <source>
        <dbReference type="ARBA" id="ARBA00022840"/>
    </source>
</evidence>
<evidence type="ECO:0000313" key="17">
    <source>
        <dbReference type="EMBL" id="OAY60303.1"/>
    </source>
</evidence>
<feature type="compositionally biased region" description="Polar residues" evidence="13">
    <location>
        <begin position="835"/>
        <end position="846"/>
    </location>
</feature>
<dbReference type="Gene3D" id="3.30.200.20">
    <property type="entry name" value="Phosphorylase Kinase, domain 1"/>
    <property type="match status" value="1"/>
</dbReference>
<keyword evidence="3" id="KW-0808">Transferase</keyword>
<dbReference type="FunFam" id="2.60.120.430:FF:000007">
    <property type="entry name" value="FERONIA receptor-like kinase"/>
    <property type="match status" value="1"/>
</dbReference>
<reference evidence="18" key="1">
    <citation type="journal article" date="2016" name="Nat. Biotechnol.">
        <title>Sequencing wild and cultivated cassava and related species reveals extensive interspecific hybridization and genetic diversity.</title>
        <authorList>
            <person name="Bredeson J.V."/>
            <person name="Lyons J.B."/>
            <person name="Prochnik S.E."/>
            <person name="Wu G.A."/>
            <person name="Ha C.M."/>
            <person name="Edsinger-Gonzales E."/>
            <person name="Grimwood J."/>
            <person name="Schmutz J."/>
            <person name="Rabbi I.Y."/>
            <person name="Egesi C."/>
            <person name="Nauluvula P."/>
            <person name="Lebot V."/>
            <person name="Ndunguru J."/>
            <person name="Mkamilo G."/>
            <person name="Bart R.S."/>
            <person name="Setter T.L."/>
            <person name="Gleadow R.M."/>
            <person name="Kulakow P."/>
            <person name="Ferguson M.E."/>
            <person name="Rounsley S."/>
            <person name="Rokhsar D.S."/>
        </authorList>
    </citation>
    <scope>NUCLEOTIDE SEQUENCE [LARGE SCALE GENOMIC DNA]</scope>
    <source>
        <strain evidence="18">cv. AM560-2</strain>
    </source>
</reference>
<dbReference type="OrthoDB" id="1720310at2759"/>
<evidence type="ECO:0000256" key="7">
    <source>
        <dbReference type="ARBA" id="ARBA00022777"/>
    </source>
</evidence>
<feature type="signal peptide" evidence="15">
    <location>
        <begin position="1"/>
        <end position="16"/>
    </location>
</feature>
<evidence type="ECO:0000256" key="6">
    <source>
        <dbReference type="ARBA" id="ARBA00022741"/>
    </source>
</evidence>
<dbReference type="InterPro" id="IPR008271">
    <property type="entry name" value="Ser/Thr_kinase_AS"/>
</dbReference>
<evidence type="ECO:0000256" key="12">
    <source>
        <dbReference type="PROSITE-ProRule" id="PRU10141"/>
    </source>
</evidence>
<dbReference type="OMA" id="FKCVENE"/>
<dbReference type="GO" id="GO:0004674">
    <property type="term" value="F:protein serine/threonine kinase activity"/>
    <property type="evidence" value="ECO:0007669"/>
    <property type="project" value="UniProtKB-KW"/>
</dbReference>
<keyword evidence="11" id="KW-0325">Glycoprotein</keyword>
<evidence type="ECO:0000256" key="1">
    <source>
        <dbReference type="ARBA" id="ARBA00004479"/>
    </source>
</evidence>
<dbReference type="Gene3D" id="1.10.510.10">
    <property type="entry name" value="Transferase(Phosphotransferase) domain 1"/>
    <property type="match status" value="1"/>
</dbReference>
<dbReference type="PROSITE" id="PS00107">
    <property type="entry name" value="PROTEIN_KINASE_ATP"/>
    <property type="match status" value="1"/>
</dbReference>
<evidence type="ECO:0000256" key="3">
    <source>
        <dbReference type="ARBA" id="ARBA00022679"/>
    </source>
</evidence>
<keyword evidence="4 14" id="KW-0812">Transmembrane</keyword>
<organism evidence="17 18">
    <name type="scientific">Manihot esculenta</name>
    <name type="common">Cassava</name>
    <name type="synonym">Jatropha manihot</name>
    <dbReference type="NCBI Taxonomy" id="3983"/>
    <lineage>
        <taxon>Eukaryota</taxon>
        <taxon>Viridiplantae</taxon>
        <taxon>Streptophyta</taxon>
        <taxon>Embryophyta</taxon>
        <taxon>Tracheophyta</taxon>
        <taxon>Spermatophyta</taxon>
        <taxon>Magnoliopsida</taxon>
        <taxon>eudicotyledons</taxon>
        <taxon>Gunneridae</taxon>
        <taxon>Pentapetalae</taxon>
        <taxon>rosids</taxon>
        <taxon>fabids</taxon>
        <taxon>Malpighiales</taxon>
        <taxon>Euphorbiaceae</taxon>
        <taxon>Crotonoideae</taxon>
        <taxon>Manihoteae</taxon>
        <taxon>Manihot</taxon>
    </lineage>
</organism>
<feature type="binding site" evidence="12">
    <location>
        <position position="540"/>
    </location>
    <ligand>
        <name>ATP</name>
        <dbReference type="ChEBI" id="CHEBI:30616"/>
    </ligand>
</feature>
<dbReference type="SMART" id="SM00220">
    <property type="entry name" value="S_TKc"/>
    <property type="match status" value="1"/>
</dbReference>
<dbReference type="InterPro" id="IPR000719">
    <property type="entry name" value="Prot_kinase_dom"/>
</dbReference>
<dbReference type="Pfam" id="PF07714">
    <property type="entry name" value="PK_Tyr_Ser-Thr"/>
    <property type="match status" value="1"/>
</dbReference>
<feature type="domain" description="Protein kinase" evidence="16">
    <location>
        <begin position="511"/>
        <end position="786"/>
    </location>
</feature>
<evidence type="ECO:0000313" key="18">
    <source>
        <dbReference type="Proteomes" id="UP000091857"/>
    </source>
</evidence>
<proteinExistence type="predicted"/>
<keyword evidence="2" id="KW-0723">Serine/threonine-protein kinase</keyword>
<dbReference type="InterPro" id="IPR024788">
    <property type="entry name" value="Malectin-like_Carb-bd_dom"/>
</dbReference>
<keyword evidence="7" id="KW-0418">Kinase</keyword>
<dbReference type="Proteomes" id="UP000091857">
    <property type="component" value="Chromosome 1"/>
</dbReference>
<keyword evidence="10 14" id="KW-0472">Membrane</keyword>
<evidence type="ECO:0000256" key="9">
    <source>
        <dbReference type="ARBA" id="ARBA00022989"/>
    </source>
</evidence>
<evidence type="ECO:0000259" key="16">
    <source>
        <dbReference type="PROSITE" id="PS50011"/>
    </source>
</evidence>
<evidence type="ECO:0000256" key="5">
    <source>
        <dbReference type="ARBA" id="ARBA00022729"/>
    </source>
</evidence>
<feature type="transmembrane region" description="Helical" evidence="14">
    <location>
        <begin position="440"/>
        <end position="463"/>
    </location>
</feature>
<gene>
    <name evidence="17" type="ORF">MANES_01G102400v8</name>
</gene>
<feature type="region of interest" description="Disordered" evidence="13">
    <location>
        <begin position="410"/>
        <end position="433"/>
    </location>
</feature>
<dbReference type="GO" id="GO:0004714">
    <property type="term" value="F:transmembrane receptor protein tyrosine kinase activity"/>
    <property type="evidence" value="ECO:0007669"/>
    <property type="project" value="InterPro"/>
</dbReference>
<feature type="region of interest" description="Disordered" evidence="13">
    <location>
        <begin position="822"/>
        <end position="870"/>
    </location>
</feature>
<evidence type="ECO:0000256" key="10">
    <source>
        <dbReference type="ARBA" id="ARBA00023136"/>
    </source>
</evidence>
<dbReference type="FunFam" id="3.30.200.20:FF:000039">
    <property type="entry name" value="receptor-like protein kinase FERONIA"/>
    <property type="match status" value="1"/>
</dbReference>
<dbReference type="PROSITE" id="PS50011">
    <property type="entry name" value="PROTEIN_KINASE_DOM"/>
    <property type="match status" value="1"/>
</dbReference>
<dbReference type="SUPFAM" id="SSF56112">
    <property type="entry name" value="Protein kinase-like (PK-like)"/>
    <property type="match status" value="1"/>
</dbReference>
<evidence type="ECO:0000256" key="2">
    <source>
        <dbReference type="ARBA" id="ARBA00022527"/>
    </source>
</evidence>
<dbReference type="Gramene" id="Manes.01G102400.1.v8.1">
    <property type="protein sequence ID" value="Manes.01G102400.1.v8.1.CDS.1"/>
    <property type="gene ID" value="Manes.01G102400.v8.1"/>
</dbReference>
<evidence type="ECO:0000256" key="14">
    <source>
        <dbReference type="SAM" id="Phobius"/>
    </source>
</evidence>
<evidence type="ECO:0000256" key="4">
    <source>
        <dbReference type="ARBA" id="ARBA00022692"/>
    </source>
</evidence>
<comment type="caution">
    <text evidence="17">The sequence shown here is derived from an EMBL/GenBank/DDBJ whole genome shotgun (WGS) entry which is preliminary data.</text>
</comment>
<evidence type="ECO:0000256" key="11">
    <source>
        <dbReference type="ARBA" id="ARBA00023180"/>
    </source>
</evidence>
<dbReference type="PROSITE" id="PS00108">
    <property type="entry name" value="PROTEIN_KINASE_ST"/>
    <property type="match status" value="1"/>
</dbReference>
<feature type="compositionally biased region" description="Pro residues" evidence="13">
    <location>
        <begin position="416"/>
        <end position="425"/>
    </location>
</feature>
<dbReference type="FunFam" id="1.10.510.10:FF:000252">
    <property type="entry name" value="Receptor-like protein kinase FERONIA"/>
    <property type="match status" value="1"/>
</dbReference>
<feature type="compositionally biased region" description="Basic and acidic residues" evidence="13">
    <location>
        <begin position="847"/>
        <end position="857"/>
    </location>
</feature>
<evidence type="ECO:0000256" key="13">
    <source>
        <dbReference type="SAM" id="MobiDB-lite"/>
    </source>
</evidence>
<dbReference type="GO" id="GO:0005524">
    <property type="term" value="F:ATP binding"/>
    <property type="evidence" value="ECO:0007669"/>
    <property type="project" value="UniProtKB-UniRule"/>
</dbReference>
<dbReference type="InterPro" id="IPR017441">
    <property type="entry name" value="Protein_kinase_ATP_BS"/>
</dbReference>
<dbReference type="PANTHER" id="PTHR34590:SF5">
    <property type="entry name" value="OS04G0586500 PROTEIN"/>
    <property type="match status" value="1"/>
</dbReference>
<dbReference type="EMBL" id="CM004387">
    <property type="protein sequence ID" value="OAY60303.1"/>
    <property type="molecule type" value="Genomic_DNA"/>
</dbReference>
<dbReference type="InterPro" id="IPR011009">
    <property type="entry name" value="Kinase-like_dom_sf"/>
</dbReference>
<dbReference type="FunFam" id="2.60.120.430:FF:000003">
    <property type="entry name" value="FERONIA receptor-like kinase"/>
    <property type="match status" value="1"/>
</dbReference>
<dbReference type="InterPro" id="IPR001245">
    <property type="entry name" value="Ser-Thr/Tyr_kinase_cat_dom"/>
</dbReference>
<dbReference type="PANTHER" id="PTHR34590">
    <property type="entry name" value="OS03G0124300 PROTEIN-RELATED"/>
    <property type="match status" value="1"/>
</dbReference>
<feature type="chain" id="PRO_5012677470" description="Protein kinase domain-containing protein" evidence="15">
    <location>
        <begin position="17"/>
        <end position="870"/>
    </location>
</feature>
<dbReference type="GO" id="GO:0004672">
    <property type="term" value="F:protein kinase activity"/>
    <property type="evidence" value="ECO:0000318"/>
    <property type="project" value="GO_Central"/>
</dbReference>
<protein>
    <recommendedName>
        <fullName evidence="16">Protein kinase domain-containing protein</fullName>
    </recommendedName>
</protein>
<dbReference type="CDD" id="cd14066">
    <property type="entry name" value="STKc_IRAK"/>
    <property type="match status" value="1"/>
</dbReference>
<sequence>MITLLLLVCIFVSTAAQNSSPYTPTDLILINSGSSSDDASQDGRRWNGDAQSKFCPFNSQTSPPSGASQQHPSVDRVPYMTARVIHSKLTCTFPVLPGPKFIRLYFYPDTYSGLNTSASFFTVTANNYTLLSNFSAYLAVFAQIQARPYLFKEFIVTVWDNQELELTFTPSPGSFAFINGIEIVSIPNGLYSTDMANLYTFVNSESNPFFFFDNSTSLETVYRLNVGGGLVANINDTGMFRTWYDDSNYIFGGPGLVHKWRDDVTIKYTEDTPAYTAPATVYISKRSMGAEPSINLNYNLTWRFPVDSGFNYLVRLHFCETENFITGESQRIFFIFINNMTAEEEADVFHWSGGKGIPVHRDYVIAVPGGSPSNQDLWLALHPNNHSHPIYADAILNGLEILKLNDSDGNLAGPNPELPAPPEPHPISEGRTKRKGSSHVVVIVGAVVGVVFALTIVLLFSVYRRKPRAKDKSSRLPFSYTPSSFTTTSALPTDLCHKFTIAEIRGSTRNFDDQAVIGSGGFGTVYKAYIENGSIPVAIKRLDSTSKQGIREFHTEIEMLSNLRHAHLVSLIGYCDDEGEMILVYEYMQHGNLRDHLYNTKSPPFPWRQRLQICIGAARGLHYLHTGAKYVVIHRDVKSSNILLDRNWVAKVSDFGLSRKGPTGEDQTHVSTAVRGSFGYLDPEYYRRQQLNEKSDVYSFGVVLFEVLCARQPVISHLTKEEIVLVDWARKHYRKGALDQIIDPKLKGDIKLVSLNKFGEIADSCLRDTPTERPTMCDVVWGLEFALQLQETAEKIVDGAVIMSEDQMGSSVTREVITKDDDDEAFTVSGGPMSDSRTTISIGERNSSNKDDEELRSRTVFSEIVNPQGR</sequence>